<dbReference type="AlphaFoldDB" id="A0A0F9V6J8"/>
<evidence type="ECO:0000313" key="1">
    <source>
        <dbReference type="EMBL" id="KKN61493.1"/>
    </source>
</evidence>
<proteinExistence type="predicted"/>
<name>A0A0F9V6J8_9ZZZZ</name>
<sequence length="141" mass="17110">MKKENDIYKKMNNEFNRNKILLQPIESGIKGIGIPDIFYCTSNCEGWIELKYIPKYPIKRNSYIRIPFHPGQMNWINRYRELNGNIFLMVYIENGLWIFKDLNIKEHYTENDLIRSSCYRRLWNGINWEEIYYLLATSKDL</sequence>
<dbReference type="EMBL" id="LAZR01000656">
    <property type="protein sequence ID" value="KKN61493.1"/>
    <property type="molecule type" value="Genomic_DNA"/>
</dbReference>
<organism evidence="1">
    <name type="scientific">marine sediment metagenome</name>
    <dbReference type="NCBI Taxonomy" id="412755"/>
    <lineage>
        <taxon>unclassified sequences</taxon>
        <taxon>metagenomes</taxon>
        <taxon>ecological metagenomes</taxon>
    </lineage>
</organism>
<accession>A0A0F9V6J8</accession>
<comment type="caution">
    <text evidence="1">The sequence shown here is derived from an EMBL/GenBank/DDBJ whole genome shotgun (WGS) entry which is preliminary data.</text>
</comment>
<gene>
    <name evidence="1" type="ORF">LCGC14_0521480</name>
</gene>
<reference evidence="1" key="1">
    <citation type="journal article" date="2015" name="Nature">
        <title>Complex archaea that bridge the gap between prokaryotes and eukaryotes.</title>
        <authorList>
            <person name="Spang A."/>
            <person name="Saw J.H."/>
            <person name="Jorgensen S.L."/>
            <person name="Zaremba-Niedzwiedzka K."/>
            <person name="Martijn J."/>
            <person name="Lind A.E."/>
            <person name="van Eijk R."/>
            <person name="Schleper C."/>
            <person name="Guy L."/>
            <person name="Ettema T.J."/>
        </authorList>
    </citation>
    <scope>NUCLEOTIDE SEQUENCE</scope>
</reference>
<protein>
    <submittedName>
        <fullName evidence="1">Uncharacterized protein</fullName>
    </submittedName>
</protein>